<dbReference type="NCBIfam" id="NF033683">
    <property type="entry name" value="di_4Fe-4S_YfhL"/>
    <property type="match status" value="1"/>
</dbReference>
<dbReference type="PANTHER" id="PTHR24960:SF79">
    <property type="entry name" value="PHOTOSYSTEM I IRON-SULFUR CENTER"/>
    <property type="match status" value="1"/>
</dbReference>
<evidence type="ECO:0000256" key="3">
    <source>
        <dbReference type="ARBA" id="ARBA00022723"/>
    </source>
</evidence>
<dbReference type="InterPro" id="IPR017896">
    <property type="entry name" value="4Fe4S_Fe-S-bd"/>
</dbReference>
<gene>
    <name evidence="9" type="ORF">SAMN05660429_00275</name>
</gene>
<dbReference type="GO" id="GO:0046872">
    <property type="term" value="F:metal ion binding"/>
    <property type="evidence" value="ECO:0007669"/>
    <property type="project" value="UniProtKB-KW"/>
</dbReference>
<evidence type="ECO:0000259" key="8">
    <source>
        <dbReference type="PROSITE" id="PS51379"/>
    </source>
</evidence>
<dbReference type="PANTHER" id="PTHR24960">
    <property type="entry name" value="PHOTOSYSTEM I IRON-SULFUR CENTER-RELATED"/>
    <property type="match status" value="1"/>
</dbReference>
<keyword evidence="10" id="KW-1185">Reference proteome</keyword>
<dbReference type="EMBL" id="FOHK01000001">
    <property type="protein sequence ID" value="SES70110.1"/>
    <property type="molecule type" value="Genomic_DNA"/>
</dbReference>
<dbReference type="FunFam" id="3.30.70.20:FF:000004">
    <property type="entry name" value="4Fe-4S ferredoxin"/>
    <property type="match status" value="1"/>
</dbReference>
<keyword evidence="2" id="KW-0004">4Fe-4S</keyword>
<dbReference type="GO" id="GO:0005737">
    <property type="term" value="C:cytoplasm"/>
    <property type="evidence" value="ECO:0007669"/>
    <property type="project" value="TreeGrafter"/>
</dbReference>
<dbReference type="GO" id="GO:0051539">
    <property type="term" value="F:4 iron, 4 sulfur cluster binding"/>
    <property type="evidence" value="ECO:0007669"/>
    <property type="project" value="UniProtKB-KW"/>
</dbReference>
<feature type="domain" description="4Fe-4S ferredoxin-type" evidence="8">
    <location>
        <begin position="1"/>
        <end position="29"/>
    </location>
</feature>
<sequence>MALLIESDCINCDMCDPECPNEAISLGDEIYEIDPDKCTECVGHYDTAQCVAVCPIDCISKDPNHEENEAQLLAKFTRMHG</sequence>
<dbReference type="InterPro" id="IPR050157">
    <property type="entry name" value="PSI_iron-sulfur_center"/>
</dbReference>
<evidence type="ECO:0000256" key="5">
    <source>
        <dbReference type="ARBA" id="ARBA00022982"/>
    </source>
</evidence>
<protein>
    <submittedName>
        <fullName evidence="9">4Fe-4S dicluster domain-containing protein</fullName>
    </submittedName>
</protein>
<dbReference type="RefSeq" id="WP_093327027.1">
    <property type="nucleotide sequence ID" value="NZ_AP027363.1"/>
</dbReference>
<keyword evidence="5" id="KW-0249">Electron transport</keyword>
<evidence type="ECO:0000313" key="9">
    <source>
        <dbReference type="EMBL" id="SES70110.1"/>
    </source>
</evidence>
<reference evidence="9 10" key="1">
    <citation type="submission" date="2016-10" db="EMBL/GenBank/DDBJ databases">
        <authorList>
            <person name="de Groot N.N."/>
        </authorList>
    </citation>
    <scope>NUCLEOTIDE SEQUENCE [LARGE SCALE GENOMIC DNA]</scope>
    <source>
        <strain evidence="9 10">DSM 19706</strain>
    </source>
</reference>
<dbReference type="AlphaFoldDB" id="A0A1H9YM11"/>
<keyword evidence="3" id="KW-0479">Metal-binding</keyword>
<feature type="domain" description="4Fe-4S ferredoxin-type" evidence="8">
    <location>
        <begin position="31"/>
        <end position="64"/>
    </location>
</feature>
<evidence type="ECO:0000256" key="6">
    <source>
        <dbReference type="ARBA" id="ARBA00023004"/>
    </source>
</evidence>
<keyword evidence="1" id="KW-0813">Transport</keyword>
<dbReference type="PROSITE" id="PS51379">
    <property type="entry name" value="4FE4S_FER_2"/>
    <property type="match status" value="2"/>
</dbReference>
<dbReference type="PROSITE" id="PS00198">
    <property type="entry name" value="4FE4S_FER_1"/>
    <property type="match status" value="1"/>
</dbReference>
<keyword evidence="4" id="KW-0677">Repeat</keyword>
<evidence type="ECO:0000313" key="10">
    <source>
        <dbReference type="Proteomes" id="UP000199308"/>
    </source>
</evidence>
<evidence type="ECO:0000256" key="1">
    <source>
        <dbReference type="ARBA" id="ARBA00022448"/>
    </source>
</evidence>
<name>A0A1H9YM11_THASX</name>
<organism evidence="9 10">
    <name type="scientific">Thalassotalea agarivorans</name>
    <name type="common">Thalassomonas agarivorans</name>
    <dbReference type="NCBI Taxonomy" id="349064"/>
    <lineage>
        <taxon>Bacteria</taxon>
        <taxon>Pseudomonadati</taxon>
        <taxon>Pseudomonadota</taxon>
        <taxon>Gammaproteobacteria</taxon>
        <taxon>Alteromonadales</taxon>
        <taxon>Colwelliaceae</taxon>
        <taxon>Thalassotalea</taxon>
    </lineage>
</organism>
<dbReference type="STRING" id="349064.SAMN05660429_00275"/>
<keyword evidence="6" id="KW-0408">Iron</keyword>
<accession>A0A1H9YM11</accession>
<dbReference type="InterPro" id="IPR017900">
    <property type="entry name" value="4Fe4S_Fe_S_CS"/>
</dbReference>
<dbReference type="OrthoDB" id="9803397at2"/>
<dbReference type="InterPro" id="IPR047927">
    <property type="entry name" value="YfhL-like"/>
</dbReference>
<keyword evidence="7" id="KW-0411">Iron-sulfur</keyword>
<dbReference type="SUPFAM" id="SSF54862">
    <property type="entry name" value="4Fe-4S ferredoxins"/>
    <property type="match status" value="1"/>
</dbReference>
<dbReference type="Pfam" id="PF12838">
    <property type="entry name" value="Fer4_7"/>
    <property type="match status" value="1"/>
</dbReference>
<evidence type="ECO:0000256" key="2">
    <source>
        <dbReference type="ARBA" id="ARBA00022485"/>
    </source>
</evidence>
<dbReference type="Gene3D" id="3.30.70.20">
    <property type="match status" value="1"/>
</dbReference>
<dbReference type="Proteomes" id="UP000199308">
    <property type="component" value="Unassembled WGS sequence"/>
</dbReference>
<evidence type="ECO:0000256" key="4">
    <source>
        <dbReference type="ARBA" id="ARBA00022737"/>
    </source>
</evidence>
<evidence type="ECO:0000256" key="7">
    <source>
        <dbReference type="ARBA" id="ARBA00023014"/>
    </source>
</evidence>
<proteinExistence type="predicted"/>